<dbReference type="Proteomes" id="UP000663874">
    <property type="component" value="Unassembled WGS sequence"/>
</dbReference>
<reference evidence="14" key="1">
    <citation type="submission" date="2021-02" db="EMBL/GenBank/DDBJ databases">
        <authorList>
            <person name="Nowell W R."/>
        </authorList>
    </citation>
    <scope>NUCLEOTIDE SEQUENCE</scope>
</reference>
<organism evidence="14 15">
    <name type="scientific">Rotaria sordida</name>
    <dbReference type="NCBI Taxonomy" id="392033"/>
    <lineage>
        <taxon>Eukaryota</taxon>
        <taxon>Metazoa</taxon>
        <taxon>Spiralia</taxon>
        <taxon>Gnathifera</taxon>
        <taxon>Rotifera</taxon>
        <taxon>Eurotatoria</taxon>
        <taxon>Bdelloidea</taxon>
        <taxon>Philodinida</taxon>
        <taxon>Philodinidae</taxon>
        <taxon>Rotaria</taxon>
    </lineage>
</organism>
<evidence type="ECO:0000259" key="12">
    <source>
        <dbReference type="Pfam" id="PF25508"/>
    </source>
</evidence>
<evidence type="ECO:0000313" key="13">
    <source>
        <dbReference type="EMBL" id="CAF1091669.1"/>
    </source>
</evidence>
<feature type="domain" description="TRPM SLOG" evidence="11">
    <location>
        <begin position="90"/>
        <end position="340"/>
    </location>
</feature>
<dbReference type="InterPro" id="IPR041491">
    <property type="entry name" value="TRPM_SLOG"/>
</dbReference>
<keyword evidence="5" id="KW-0406">Ion transport</keyword>
<dbReference type="PANTHER" id="PTHR13800">
    <property type="entry name" value="TRANSIENT RECEPTOR POTENTIAL CATION CHANNEL, SUBFAMILY M, MEMBER 6"/>
    <property type="match status" value="1"/>
</dbReference>
<evidence type="ECO:0000256" key="7">
    <source>
        <dbReference type="ARBA" id="ARBA00023303"/>
    </source>
</evidence>
<gene>
    <name evidence="14" type="ORF">FNK824_LOCUS5408</name>
    <name evidence="13" type="ORF">SEV965_LOCUS15396</name>
</gene>
<dbReference type="Proteomes" id="UP000663889">
    <property type="component" value="Unassembled WGS sequence"/>
</dbReference>
<keyword evidence="6 9" id="KW-0472">Membrane</keyword>
<evidence type="ECO:0000256" key="2">
    <source>
        <dbReference type="ARBA" id="ARBA00022448"/>
    </source>
</evidence>
<dbReference type="GO" id="GO:0030001">
    <property type="term" value="P:metal ion transport"/>
    <property type="evidence" value="ECO:0007669"/>
    <property type="project" value="TreeGrafter"/>
</dbReference>
<dbReference type="Pfam" id="PF25508">
    <property type="entry name" value="TRPM2"/>
    <property type="match status" value="1"/>
</dbReference>
<feature type="transmembrane region" description="Helical" evidence="9">
    <location>
        <begin position="834"/>
        <end position="853"/>
    </location>
</feature>
<dbReference type="InterPro" id="IPR005821">
    <property type="entry name" value="Ion_trans_dom"/>
</dbReference>
<dbReference type="Pfam" id="PF00520">
    <property type="entry name" value="Ion_trans"/>
    <property type="match status" value="1"/>
</dbReference>
<name>A0A818QW04_9BILA</name>
<feature type="transmembrane region" description="Helical" evidence="9">
    <location>
        <begin position="1030"/>
        <end position="1052"/>
    </location>
</feature>
<feature type="compositionally biased region" description="Basic and acidic residues" evidence="8">
    <location>
        <begin position="1274"/>
        <end position="1296"/>
    </location>
</feature>
<evidence type="ECO:0000313" key="15">
    <source>
        <dbReference type="Proteomes" id="UP000663874"/>
    </source>
</evidence>
<dbReference type="EMBL" id="CAJNOU010000801">
    <property type="protein sequence ID" value="CAF1091669.1"/>
    <property type="molecule type" value="Genomic_DNA"/>
</dbReference>
<dbReference type="GO" id="GO:0005886">
    <property type="term" value="C:plasma membrane"/>
    <property type="evidence" value="ECO:0007669"/>
    <property type="project" value="TreeGrafter"/>
</dbReference>
<feature type="transmembrane region" description="Helical" evidence="9">
    <location>
        <begin position="1196"/>
        <end position="1217"/>
    </location>
</feature>
<evidence type="ECO:0000259" key="10">
    <source>
        <dbReference type="Pfam" id="PF00520"/>
    </source>
</evidence>
<comment type="subcellular location">
    <subcellularLocation>
        <location evidence="1">Membrane</location>
        <topology evidence="1">Multi-pass membrane protein</topology>
    </subcellularLocation>
</comment>
<dbReference type="Pfam" id="PF18139">
    <property type="entry name" value="LSDAT_euk"/>
    <property type="match status" value="1"/>
</dbReference>
<evidence type="ECO:0000256" key="9">
    <source>
        <dbReference type="SAM" id="Phobius"/>
    </source>
</evidence>
<keyword evidence="3 9" id="KW-0812">Transmembrane</keyword>
<evidence type="ECO:0000256" key="8">
    <source>
        <dbReference type="SAM" id="MobiDB-lite"/>
    </source>
</evidence>
<keyword evidence="2" id="KW-0813">Transport</keyword>
<proteinExistence type="predicted"/>
<evidence type="ECO:0000256" key="3">
    <source>
        <dbReference type="ARBA" id="ARBA00022692"/>
    </source>
</evidence>
<feature type="region of interest" description="Disordered" evidence="8">
    <location>
        <begin position="1272"/>
        <end position="1301"/>
    </location>
</feature>
<dbReference type="GO" id="GO:0005261">
    <property type="term" value="F:monoatomic cation channel activity"/>
    <property type="evidence" value="ECO:0007669"/>
    <property type="project" value="TreeGrafter"/>
</dbReference>
<evidence type="ECO:0000256" key="4">
    <source>
        <dbReference type="ARBA" id="ARBA00022989"/>
    </source>
</evidence>
<dbReference type="InterPro" id="IPR057366">
    <property type="entry name" value="TRPM-like"/>
</dbReference>
<feature type="domain" description="Ion transport" evidence="10">
    <location>
        <begin position="922"/>
        <end position="1175"/>
    </location>
</feature>
<keyword evidence="7" id="KW-0407">Ion channel</keyword>
<feature type="transmembrane region" description="Helical" evidence="9">
    <location>
        <begin position="947"/>
        <end position="970"/>
    </location>
</feature>
<feature type="domain" description="TRPM-like" evidence="12">
    <location>
        <begin position="551"/>
        <end position="807"/>
    </location>
</feature>
<sequence length="1335" mass="156092">MSRSRSSDYYHSGREHSPDDRIDQLNIRYRTCHSYVSPEQIDNENDDTCACKRPQDKHKFQQSIENSRWTMIYNTREEINAAYGRLQKGAKFVRLALDTPEEKTEKILRDAWDLPTPSFIISIIGGAKYFKISDRLETNFINGIIDIIQKSDAWLITNGYATGIVHLVGQAILKFKLSNVKKNSIIAIGICKWGSIRDVEEITRPKDEETEQITTDSSNINNKKRLKTRRSGEWDLETNHSYYLMLDDGTLRNYDTQDYRTRLVTHMARINSEHDFFVPVVTIVVEGGIDTVKNIYYDLKSNIPVVIIDGSGRAADFFARWLLWTKDLDKDVKHRDIVCEIEELSIEDDNTECETMRPQNTDTNKRSKSNVNMNDHTECHINSKSKKLVQIFDNYKERIKKDIEETFFKNKKSKKKDSNKENADTVLDQVMYCLQPAVRSHLTVFNLNSNTDLSETIFRSICRSRQKLTQIKEQNSNDRFGTSRRTLPKLNTRQEIIDNRMARSKIMEKDQTIERTRLLDLAMKWDCIHVAKEFIFRNSLDSILSKDTYFIKALQENLPNFVYEFLKLGIDPVDVFFEKKQHSKGGSRYAKFIEELYDDVLKTSSDETHLKYFIEINKFDTDRNIKTIDSLNQALKNLIGDYMHELYFETPEDEKNDRIKWGLIKNSEESEQDKNKDTKNEQYVSDEAQKQKEYNYIMRDLFLWAILMNRIDMAKVFLSHMKYRICPALIATKILKQYHSKAHYGDLKKGYEKDATYFEQYAIDCLDKCDDNDVDKACEIVIQQNELYGYVTCLQVASDAQDKSFLSEPTCVQAMNNIWYDKLSPEQTSIRHRWGLLSGIVSLGLLAPFFVTYRESKEKRKKNGSTPHKFRAHGINYGEPTLLEYPRIPKPLTESVVIRYERKLQKFHRSLPMKYCYHLITYIFFLLLFSYFLLFNFSPPKPQSPSIHWTEILTIILVSCILIEEIRYFFAQDNLTFPGKVKSYFRNSFKPMTILALTLFYIGLILRFAHADSEDEFVAARVVMAIDVEIWWLRCLSFIIVIPFLGPHLVAIGQMLKDLIFFTCIIAIVMIGYGVASRSMVYYPVVNKFTTETDGFINTTFDGRLVFRQILYPVYYFLYGDFGDELTNLDSNPDAGWSIATHVLLAIHMIFVNILLANLLIAMFSKRFEKVYEDTRNIWHSQQYLFTREYFTRSPFLPPISLIYDIYYLIRMFVFFIRRKCFDKSADPEAPAFKIIPKKKDIIKEWHDFEDAFTSDYAHGEVKALITASMKSKSGSDSDNKKKKDDMVKHDNDLNKANDNLKQVQTDLSKLNTIVEEMNKRLEDEITPISSSESK</sequence>
<evidence type="ECO:0000256" key="5">
    <source>
        <dbReference type="ARBA" id="ARBA00023065"/>
    </source>
</evidence>
<evidence type="ECO:0000256" key="1">
    <source>
        <dbReference type="ARBA" id="ARBA00004141"/>
    </source>
</evidence>
<feature type="transmembrane region" description="Helical" evidence="9">
    <location>
        <begin position="1059"/>
        <end position="1076"/>
    </location>
</feature>
<dbReference type="EMBL" id="CAJOBE010000430">
    <property type="protein sequence ID" value="CAF3640312.1"/>
    <property type="molecule type" value="Genomic_DNA"/>
</dbReference>
<dbReference type="PANTHER" id="PTHR13800:SF1">
    <property type="entry name" value="TRANSIENT RECEPTOR POTENTIAL CATION CHANNEL TRPM"/>
    <property type="match status" value="1"/>
</dbReference>
<feature type="region of interest" description="Disordered" evidence="8">
    <location>
        <begin position="1"/>
        <end position="21"/>
    </location>
</feature>
<feature type="transmembrane region" description="Helical" evidence="9">
    <location>
        <begin position="1139"/>
        <end position="1161"/>
    </location>
</feature>
<comment type="caution">
    <text evidence="14">The sequence shown here is derived from an EMBL/GenBank/DDBJ whole genome shotgun (WGS) entry which is preliminary data.</text>
</comment>
<evidence type="ECO:0000313" key="14">
    <source>
        <dbReference type="EMBL" id="CAF3640312.1"/>
    </source>
</evidence>
<evidence type="ECO:0000259" key="11">
    <source>
        <dbReference type="Pfam" id="PF18139"/>
    </source>
</evidence>
<evidence type="ECO:0000256" key="6">
    <source>
        <dbReference type="ARBA" id="ARBA00023136"/>
    </source>
</evidence>
<feature type="transmembrane region" description="Helical" evidence="9">
    <location>
        <begin position="991"/>
        <end position="1010"/>
    </location>
</feature>
<protein>
    <submittedName>
        <fullName evidence="14">Uncharacterized protein</fullName>
    </submittedName>
</protein>
<keyword evidence="4 9" id="KW-1133">Transmembrane helix</keyword>
<dbReference type="InterPro" id="IPR050927">
    <property type="entry name" value="TRPM"/>
</dbReference>
<accession>A0A818QW04</accession>
<feature type="transmembrane region" description="Helical" evidence="9">
    <location>
        <begin position="915"/>
        <end position="935"/>
    </location>
</feature>